<feature type="domain" description="Macro" evidence="4">
    <location>
        <begin position="269"/>
        <end position="437"/>
    </location>
</feature>
<dbReference type="STRING" id="83784.SAMN05192564_106250"/>
<dbReference type="InterPro" id="IPR043472">
    <property type="entry name" value="Macro_dom-like"/>
</dbReference>
<dbReference type="SUPFAM" id="SSF52949">
    <property type="entry name" value="Macro domain-like"/>
    <property type="match status" value="1"/>
</dbReference>
<keyword evidence="2" id="KW-0547">Nucleotide-binding</keyword>
<evidence type="ECO:0000256" key="1">
    <source>
        <dbReference type="ARBA" id="ARBA00007025"/>
    </source>
</evidence>
<dbReference type="PROSITE" id="PS51257">
    <property type="entry name" value="PROKAR_LIPOPROTEIN"/>
    <property type="match status" value="1"/>
</dbReference>
<dbReference type="SMART" id="SM00506">
    <property type="entry name" value="A1pp"/>
    <property type="match status" value="1"/>
</dbReference>
<dbReference type="InterPro" id="IPR002589">
    <property type="entry name" value="Macro_dom"/>
</dbReference>
<dbReference type="RefSeq" id="WP_176954208.1">
    <property type="nucleotide sequence ID" value="NZ_FNRQ01000006.1"/>
</dbReference>
<dbReference type="Proteomes" id="UP000198638">
    <property type="component" value="Unassembled WGS sequence"/>
</dbReference>
<sequence length="437" mass="47673">MTNRFRWTNASVIAFAAGCDPVEMMEQKARELVLQAMDEGWAGPPFDPLALAKRRNMRAEARGDIPDARTIPTPDGELVLQYNPTRPRGRLRFSIAHEIAHSLFPDCADEIRHRDGGPTSSKDNWQLEVLCNIGAAELLMPLGSFSQLTGLELSMQSVNELRKKFDVSVEACLIRLTKLATTPCAAFCASRHEDGQYRIDYVIPAPGWKPPVAVGHAVPEGSTVTEANAIGFTAIGHERWAPNAPLMRVECMGLAPYPGGLAPRVVGLFVVDDEAKLETPHVVEIQGDVLAPRGEGPKIIAHVIPDLNVPWGGAGFASSLRRKHPAVWEQFKADAPRKSQVLQLGQVYTGHIAEQVSVVHMVAQHGIGQSQTQRLRYAALADCLVKVRDLAKESGASVHMPRVGTGHGGANWDIVKELIQEVLVDRGVATTVYMLPR</sequence>
<reference evidence="6" key="1">
    <citation type="submission" date="2016-10" db="EMBL/GenBank/DDBJ databases">
        <authorList>
            <person name="Varghese N."/>
            <person name="Submissions S."/>
        </authorList>
    </citation>
    <scope>NUCLEOTIDE SEQUENCE [LARGE SCALE GENOMIC DNA]</scope>
    <source>
        <strain evidence="6">LMG 24000</strain>
    </source>
</reference>
<gene>
    <name evidence="5" type="ORF">SAMN05192564_106250</name>
</gene>
<evidence type="ECO:0000313" key="5">
    <source>
        <dbReference type="EMBL" id="SEB11828.1"/>
    </source>
</evidence>
<keyword evidence="3" id="KW-0067">ATP-binding</keyword>
<dbReference type="GO" id="GO:0006281">
    <property type="term" value="P:DNA repair"/>
    <property type="evidence" value="ECO:0007669"/>
    <property type="project" value="InterPro"/>
</dbReference>
<dbReference type="Gene3D" id="1.10.10.2910">
    <property type="match status" value="1"/>
</dbReference>
<dbReference type="GO" id="GO:0006338">
    <property type="term" value="P:chromatin remodeling"/>
    <property type="evidence" value="ECO:0007669"/>
    <property type="project" value="InterPro"/>
</dbReference>
<dbReference type="GO" id="GO:0005524">
    <property type="term" value="F:ATP binding"/>
    <property type="evidence" value="ECO:0007669"/>
    <property type="project" value="UniProtKB-KW"/>
</dbReference>
<comment type="similarity">
    <text evidence="1">Belongs to the SNF2/RAD54 helicase family.</text>
</comment>
<dbReference type="Gene3D" id="3.40.220.10">
    <property type="entry name" value="Leucine Aminopeptidase, subunit E, domain 1"/>
    <property type="match status" value="1"/>
</dbReference>
<dbReference type="AlphaFoldDB" id="A0A1H4GSI8"/>
<evidence type="ECO:0000256" key="3">
    <source>
        <dbReference type="ARBA" id="ARBA00022840"/>
    </source>
</evidence>
<dbReference type="PANTHER" id="PTHR47157:SF1">
    <property type="entry name" value="CHROMODOMAIN-HELICASE-DNA-BINDING PROTEIN 1-LIKE"/>
    <property type="match status" value="1"/>
</dbReference>
<dbReference type="PANTHER" id="PTHR47157">
    <property type="entry name" value="CHROMODOMAIN-HELICASE-DNA-BINDING PROTEIN 1-LIKE"/>
    <property type="match status" value="1"/>
</dbReference>
<dbReference type="EMBL" id="FNRQ01000006">
    <property type="protein sequence ID" value="SEB11828.1"/>
    <property type="molecule type" value="Genomic_DNA"/>
</dbReference>
<evidence type="ECO:0000256" key="2">
    <source>
        <dbReference type="ARBA" id="ARBA00022741"/>
    </source>
</evidence>
<keyword evidence="6" id="KW-1185">Reference proteome</keyword>
<dbReference type="GO" id="GO:0003678">
    <property type="term" value="F:DNA helicase activity"/>
    <property type="evidence" value="ECO:0007669"/>
    <property type="project" value="InterPro"/>
</dbReference>
<dbReference type="InterPro" id="IPR031053">
    <property type="entry name" value="ALC1"/>
</dbReference>
<evidence type="ECO:0000259" key="4">
    <source>
        <dbReference type="PROSITE" id="PS51154"/>
    </source>
</evidence>
<organism evidence="5 6">
    <name type="scientific">Paraburkholderia sartisoli</name>
    <dbReference type="NCBI Taxonomy" id="83784"/>
    <lineage>
        <taxon>Bacteria</taxon>
        <taxon>Pseudomonadati</taxon>
        <taxon>Pseudomonadota</taxon>
        <taxon>Betaproteobacteria</taxon>
        <taxon>Burkholderiales</taxon>
        <taxon>Burkholderiaceae</taxon>
        <taxon>Paraburkholderia</taxon>
    </lineage>
</organism>
<name>A0A1H4GSI8_9BURK</name>
<dbReference type="Pfam" id="PF06114">
    <property type="entry name" value="Peptidase_M78"/>
    <property type="match status" value="1"/>
</dbReference>
<accession>A0A1H4GSI8</accession>
<dbReference type="InterPro" id="IPR010359">
    <property type="entry name" value="IrrE_HExxH"/>
</dbReference>
<dbReference type="PROSITE" id="PS51154">
    <property type="entry name" value="MACRO"/>
    <property type="match status" value="1"/>
</dbReference>
<evidence type="ECO:0000313" key="6">
    <source>
        <dbReference type="Proteomes" id="UP000198638"/>
    </source>
</evidence>
<proteinExistence type="inferred from homology"/>
<protein>
    <submittedName>
        <fullName evidence="5">Macro domain-containing protein</fullName>
    </submittedName>
</protein>